<dbReference type="EMBL" id="JBHFFA010000004">
    <property type="protein sequence ID" value="KAL2631570.1"/>
    <property type="molecule type" value="Genomic_DNA"/>
</dbReference>
<accession>A0ABD1YM55</accession>
<organism evidence="1 2">
    <name type="scientific">Riccia fluitans</name>
    <dbReference type="NCBI Taxonomy" id="41844"/>
    <lineage>
        <taxon>Eukaryota</taxon>
        <taxon>Viridiplantae</taxon>
        <taxon>Streptophyta</taxon>
        <taxon>Embryophyta</taxon>
        <taxon>Marchantiophyta</taxon>
        <taxon>Marchantiopsida</taxon>
        <taxon>Marchantiidae</taxon>
        <taxon>Marchantiales</taxon>
        <taxon>Ricciaceae</taxon>
        <taxon>Riccia</taxon>
    </lineage>
</organism>
<gene>
    <name evidence="1" type="ORF">R1flu_016256</name>
</gene>
<dbReference type="Proteomes" id="UP001605036">
    <property type="component" value="Unassembled WGS sequence"/>
</dbReference>
<name>A0ABD1YM55_9MARC</name>
<reference evidence="1 2" key="1">
    <citation type="submission" date="2024-09" db="EMBL/GenBank/DDBJ databases">
        <title>Chromosome-scale assembly of Riccia fluitans.</title>
        <authorList>
            <person name="Paukszto L."/>
            <person name="Sawicki J."/>
            <person name="Karawczyk K."/>
            <person name="Piernik-Szablinska J."/>
            <person name="Szczecinska M."/>
            <person name="Mazdziarz M."/>
        </authorList>
    </citation>
    <scope>NUCLEOTIDE SEQUENCE [LARGE SCALE GENOMIC DNA]</scope>
    <source>
        <strain evidence="1">Rf_01</strain>
        <tissue evidence="1">Aerial parts of the thallus</tissue>
    </source>
</reference>
<keyword evidence="2" id="KW-1185">Reference proteome</keyword>
<evidence type="ECO:0000313" key="2">
    <source>
        <dbReference type="Proteomes" id="UP001605036"/>
    </source>
</evidence>
<evidence type="ECO:0000313" key="1">
    <source>
        <dbReference type="EMBL" id="KAL2631570.1"/>
    </source>
</evidence>
<proteinExistence type="predicted"/>
<comment type="caution">
    <text evidence="1">The sequence shown here is derived from an EMBL/GenBank/DDBJ whole genome shotgun (WGS) entry which is preliminary data.</text>
</comment>
<protein>
    <submittedName>
        <fullName evidence="1">Uncharacterized protein</fullName>
    </submittedName>
</protein>
<dbReference type="AlphaFoldDB" id="A0ABD1YM55"/>
<sequence>MELPAFRREGSNKHIKGCERASQQLKFKIRALDNKEHERAVVLSTLHDMESTSRALDEEERKIESAFPAAYGVNLLHYMRKVVKGVARGHKS</sequence>